<comment type="caution">
    <text evidence="1">The sequence shown here is derived from an EMBL/GenBank/DDBJ whole genome shotgun (WGS) entry which is preliminary data.</text>
</comment>
<dbReference type="InterPro" id="IPR029044">
    <property type="entry name" value="Nucleotide-diphossugar_trans"/>
</dbReference>
<dbReference type="InterPro" id="IPR003329">
    <property type="entry name" value="Cytidylyl_trans"/>
</dbReference>
<sequence length="112" mass="12655">MQSAIFITARTKSTRLPKKVLRKIKGKTIIEHLIDRLKLAKLPDLIVLCTSTNPNDDILVDIAKKNGIEYFRGSEDDVLARFLKAASAFNIDFISITWGDEPFCAPEYIDKT</sequence>
<reference evidence="1" key="1">
    <citation type="journal article" date="2014" name="Front. Microbiol.">
        <title>High frequency of phylogenetically diverse reductive dehalogenase-homologous genes in deep subseafloor sedimentary metagenomes.</title>
        <authorList>
            <person name="Kawai M."/>
            <person name="Futagami T."/>
            <person name="Toyoda A."/>
            <person name="Takaki Y."/>
            <person name="Nishi S."/>
            <person name="Hori S."/>
            <person name="Arai W."/>
            <person name="Tsubouchi T."/>
            <person name="Morono Y."/>
            <person name="Uchiyama I."/>
            <person name="Ito T."/>
            <person name="Fujiyama A."/>
            <person name="Inagaki F."/>
            <person name="Takami H."/>
        </authorList>
    </citation>
    <scope>NUCLEOTIDE SEQUENCE</scope>
    <source>
        <strain evidence="1">Expedition CK06-06</strain>
    </source>
</reference>
<gene>
    <name evidence="1" type="ORF">S06H3_35496</name>
</gene>
<dbReference type="PANTHER" id="PTHR42866">
    <property type="entry name" value="3-DEOXY-MANNO-OCTULOSONATE CYTIDYLYLTRANSFERASE"/>
    <property type="match status" value="1"/>
</dbReference>
<dbReference type="EMBL" id="BARV01021415">
    <property type="protein sequence ID" value="GAI23440.1"/>
    <property type="molecule type" value="Genomic_DNA"/>
</dbReference>
<protein>
    <recommendedName>
        <fullName evidence="2">Acylneuraminate cytidylyltransferase</fullName>
    </recommendedName>
</protein>
<proteinExistence type="predicted"/>
<feature type="non-terminal residue" evidence="1">
    <location>
        <position position="112"/>
    </location>
</feature>
<evidence type="ECO:0000313" key="1">
    <source>
        <dbReference type="EMBL" id="GAI23440.1"/>
    </source>
</evidence>
<dbReference type="Gene3D" id="3.90.550.10">
    <property type="entry name" value="Spore Coat Polysaccharide Biosynthesis Protein SpsA, Chain A"/>
    <property type="match status" value="1"/>
</dbReference>
<dbReference type="GO" id="GO:0005829">
    <property type="term" value="C:cytosol"/>
    <property type="evidence" value="ECO:0007669"/>
    <property type="project" value="TreeGrafter"/>
</dbReference>
<dbReference type="Pfam" id="PF02348">
    <property type="entry name" value="CTP_transf_3"/>
    <property type="match status" value="1"/>
</dbReference>
<dbReference type="PANTHER" id="PTHR42866:SF1">
    <property type="entry name" value="SPORE COAT POLYSACCHARIDE BIOSYNTHESIS PROTEIN SPSF"/>
    <property type="match status" value="1"/>
</dbReference>
<organism evidence="1">
    <name type="scientific">marine sediment metagenome</name>
    <dbReference type="NCBI Taxonomy" id="412755"/>
    <lineage>
        <taxon>unclassified sequences</taxon>
        <taxon>metagenomes</taxon>
        <taxon>ecological metagenomes</taxon>
    </lineage>
</organism>
<dbReference type="AlphaFoldDB" id="X1N9B9"/>
<name>X1N9B9_9ZZZZ</name>
<accession>X1N9B9</accession>
<dbReference type="SUPFAM" id="SSF53448">
    <property type="entry name" value="Nucleotide-diphospho-sugar transferases"/>
    <property type="match status" value="1"/>
</dbReference>
<evidence type="ECO:0008006" key="2">
    <source>
        <dbReference type="Google" id="ProtNLM"/>
    </source>
</evidence>